<comment type="caution">
    <text evidence="2">The sequence shown here is derived from an EMBL/GenBank/DDBJ whole genome shotgun (WGS) entry which is preliminary data.</text>
</comment>
<sequence length="88" mass="9675">WGYVDLIVTFGCEETAKSIKVKFLVVDCPSLYQCIIGRTAIADLIAVPSTAKKLQEDVLMQHPKGTISSAKLPVPRSQKPHLSCPHRT</sequence>
<dbReference type="EMBL" id="LXQA010434046">
    <property type="protein sequence ID" value="MCI51583.1"/>
    <property type="molecule type" value="Genomic_DNA"/>
</dbReference>
<keyword evidence="3" id="KW-1185">Reference proteome</keyword>
<feature type="non-terminal residue" evidence="2">
    <location>
        <position position="1"/>
    </location>
</feature>
<dbReference type="Proteomes" id="UP000265520">
    <property type="component" value="Unassembled WGS sequence"/>
</dbReference>
<accession>A0A392SRV0</accession>
<reference evidence="2 3" key="1">
    <citation type="journal article" date="2018" name="Front. Plant Sci.">
        <title>Red Clover (Trifolium pratense) and Zigzag Clover (T. medium) - A Picture of Genomic Similarities and Differences.</title>
        <authorList>
            <person name="Dluhosova J."/>
            <person name="Istvanek J."/>
            <person name="Nedelnik J."/>
            <person name="Repkova J."/>
        </authorList>
    </citation>
    <scope>NUCLEOTIDE SEQUENCE [LARGE SCALE GENOMIC DNA]</scope>
    <source>
        <strain evidence="3">cv. 10/8</strain>
        <tissue evidence="2">Leaf</tissue>
    </source>
</reference>
<proteinExistence type="predicted"/>
<name>A0A392SRV0_9FABA</name>
<evidence type="ECO:0000313" key="3">
    <source>
        <dbReference type="Proteomes" id="UP000265520"/>
    </source>
</evidence>
<organism evidence="2 3">
    <name type="scientific">Trifolium medium</name>
    <dbReference type="NCBI Taxonomy" id="97028"/>
    <lineage>
        <taxon>Eukaryota</taxon>
        <taxon>Viridiplantae</taxon>
        <taxon>Streptophyta</taxon>
        <taxon>Embryophyta</taxon>
        <taxon>Tracheophyta</taxon>
        <taxon>Spermatophyta</taxon>
        <taxon>Magnoliopsida</taxon>
        <taxon>eudicotyledons</taxon>
        <taxon>Gunneridae</taxon>
        <taxon>Pentapetalae</taxon>
        <taxon>rosids</taxon>
        <taxon>fabids</taxon>
        <taxon>Fabales</taxon>
        <taxon>Fabaceae</taxon>
        <taxon>Papilionoideae</taxon>
        <taxon>50 kb inversion clade</taxon>
        <taxon>NPAAA clade</taxon>
        <taxon>Hologalegina</taxon>
        <taxon>IRL clade</taxon>
        <taxon>Trifolieae</taxon>
        <taxon>Trifolium</taxon>
    </lineage>
</organism>
<dbReference type="AlphaFoldDB" id="A0A392SRV0"/>
<feature type="region of interest" description="Disordered" evidence="1">
    <location>
        <begin position="67"/>
        <end position="88"/>
    </location>
</feature>
<evidence type="ECO:0000313" key="2">
    <source>
        <dbReference type="EMBL" id="MCI51583.1"/>
    </source>
</evidence>
<protein>
    <submittedName>
        <fullName evidence="2">Uncharacterized protein</fullName>
    </submittedName>
</protein>
<evidence type="ECO:0000256" key="1">
    <source>
        <dbReference type="SAM" id="MobiDB-lite"/>
    </source>
</evidence>